<evidence type="ECO:0000313" key="6">
    <source>
        <dbReference type="EMBL" id="BBC62114.1"/>
    </source>
</evidence>
<keyword evidence="2 4" id="KW-0328">Glycosyltransferase</keyword>
<sequence>MMVGGHIVLVPFPAQGHITPMLKLAFLLHHKGFQITFVHTDYNYKRLLKSKGPHALDGLPTFNFRAVPDGTADADDDSTQSILSLIQISTNCMDPIRDLVKDLNLSSPVTCMIFDATMSSGLQVAQEIGVPGVSVRTASACSFMCYKHVQNLVQQGIIPLKDESDLTNGYLDMPIEIPGVINIRLRDITVMIRTTNPDDPVLNFVISELNKVTKASAIIVNTFDALEHTVLKALSPICPPIYPIGPLHLLVDQIEPESAKSIGSSLWKEETECLQWLNSKEDNSVIYVNFGSVIMLSPKQLQELAWGLANSGKNFLWIIRPDMMVGNSAILSSEYSEETRERGLIAKWCPQEKVLNHPSIGGFLTHCGWNSMMESLCCGVPLLCSPHFADQHINCRYACDEWGIGMEIDQMKRDEVENLVRELLDGEKGEEMRRKSVAWKKLAEDAIGKDGSSYLNLDKFIEDVILSNRKS</sequence>
<dbReference type="EC" id="2.4.1.-" evidence="5"/>
<reference evidence="6" key="1">
    <citation type="journal article" date="2018" name="Plant Cell Physiol.">
        <title>Identification and Characterization of Novel Nemophila menziesii Flavone Glucosyltransferases that Catalyze Biosynthesis of Flavone 7,4'-O-Diglucoside, a Key Component of Blue Metalloanthocyanins.</title>
        <authorList>
            <person name="Okitsu N."/>
            <person name="Matsui K."/>
            <person name="Horikawa M."/>
            <person name="Sugahara K."/>
            <person name="Tanaka Y."/>
        </authorList>
    </citation>
    <scope>NUCLEOTIDE SEQUENCE</scope>
    <source>
        <tissue evidence="6">Petal</tissue>
    </source>
</reference>
<gene>
    <name evidence="6" type="primary">NmGT16</name>
</gene>
<evidence type="ECO:0000256" key="5">
    <source>
        <dbReference type="RuleBase" id="RU362057"/>
    </source>
</evidence>
<dbReference type="EMBL" id="LC368272">
    <property type="protein sequence ID" value="BBC62114.1"/>
    <property type="molecule type" value="mRNA"/>
</dbReference>
<evidence type="ECO:0000256" key="3">
    <source>
        <dbReference type="ARBA" id="ARBA00022679"/>
    </source>
</evidence>
<keyword evidence="3 4" id="KW-0808">Transferase</keyword>
<dbReference type="FunFam" id="3.40.50.2000:FF:000027">
    <property type="entry name" value="Glycosyltransferase"/>
    <property type="match status" value="1"/>
</dbReference>
<evidence type="ECO:0000256" key="1">
    <source>
        <dbReference type="ARBA" id="ARBA00009995"/>
    </source>
</evidence>
<comment type="similarity">
    <text evidence="1 4">Belongs to the UDP-glycosyltransferase family.</text>
</comment>
<evidence type="ECO:0000256" key="2">
    <source>
        <dbReference type="ARBA" id="ARBA00022676"/>
    </source>
</evidence>
<accession>A0A3B1F027</accession>
<dbReference type="CDD" id="cd03784">
    <property type="entry name" value="GT1_Gtf-like"/>
    <property type="match status" value="1"/>
</dbReference>
<dbReference type="FunFam" id="3.40.50.2000:FF:000065">
    <property type="entry name" value="Glycosyltransferase"/>
    <property type="match status" value="1"/>
</dbReference>
<dbReference type="Pfam" id="PF00201">
    <property type="entry name" value="UDPGT"/>
    <property type="match status" value="1"/>
</dbReference>
<dbReference type="SUPFAM" id="SSF53756">
    <property type="entry name" value="UDP-Glycosyltransferase/glycogen phosphorylase"/>
    <property type="match status" value="1"/>
</dbReference>
<dbReference type="GO" id="GO:0080044">
    <property type="term" value="F:quercetin 7-O-glucosyltransferase activity"/>
    <property type="evidence" value="ECO:0007669"/>
    <property type="project" value="TreeGrafter"/>
</dbReference>
<dbReference type="PANTHER" id="PTHR11926">
    <property type="entry name" value="GLUCOSYL/GLUCURONOSYL TRANSFERASES"/>
    <property type="match status" value="1"/>
</dbReference>
<organism evidence="6">
    <name type="scientific">Nemophila menziesii</name>
    <name type="common">Baby blue eyes</name>
    <dbReference type="NCBI Taxonomy" id="79376"/>
    <lineage>
        <taxon>Eukaryota</taxon>
        <taxon>Viridiplantae</taxon>
        <taxon>Streptophyta</taxon>
        <taxon>Embryophyta</taxon>
        <taxon>Tracheophyta</taxon>
        <taxon>Spermatophyta</taxon>
        <taxon>Magnoliopsida</taxon>
        <taxon>eudicotyledons</taxon>
        <taxon>Gunneridae</taxon>
        <taxon>Pentapetalae</taxon>
        <taxon>asterids</taxon>
        <taxon>lamiids</taxon>
        <taxon>Boraginales</taxon>
        <taxon>Hydrophyllaceae</taxon>
        <taxon>Nemophila</taxon>
    </lineage>
</organism>
<proteinExistence type="evidence at transcript level"/>
<protein>
    <recommendedName>
        <fullName evidence="5">Glycosyltransferase</fullName>
        <ecNumber evidence="5">2.4.1.-</ecNumber>
    </recommendedName>
</protein>
<dbReference type="PROSITE" id="PS00375">
    <property type="entry name" value="UDPGT"/>
    <property type="match status" value="1"/>
</dbReference>
<dbReference type="GO" id="GO:0080043">
    <property type="term" value="F:quercetin 3-O-glucosyltransferase activity"/>
    <property type="evidence" value="ECO:0007669"/>
    <property type="project" value="TreeGrafter"/>
</dbReference>
<evidence type="ECO:0000256" key="4">
    <source>
        <dbReference type="RuleBase" id="RU003718"/>
    </source>
</evidence>
<dbReference type="InterPro" id="IPR002213">
    <property type="entry name" value="UDP_glucos_trans"/>
</dbReference>
<dbReference type="PANTHER" id="PTHR11926:SF1445">
    <property type="entry name" value="GLYCOSYLTRANSFERASE"/>
    <property type="match status" value="1"/>
</dbReference>
<dbReference type="Gene3D" id="3.40.50.2000">
    <property type="entry name" value="Glycogen Phosphorylase B"/>
    <property type="match status" value="2"/>
</dbReference>
<dbReference type="AlphaFoldDB" id="A0A3B1F027"/>
<dbReference type="InterPro" id="IPR035595">
    <property type="entry name" value="UDP_glycos_trans_CS"/>
</dbReference>
<name>A0A3B1F027_NEMME</name>